<dbReference type="Proteomes" id="UP000029708">
    <property type="component" value="Unassembled WGS sequence"/>
</dbReference>
<reference evidence="1 2" key="1">
    <citation type="submission" date="2014-09" db="EMBL/GenBank/DDBJ databases">
        <title>Xanthomonadaceae 3.5X direct submission.</title>
        <authorList>
            <person name="Fang T."/>
            <person name="Wang H."/>
        </authorList>
    </citation>
    <scope>NUCLEOTIDE SEQUENCE [LARGE SCALE GENOMIC DNA]</scope>
    <source>
        <strain evidence="1 2">3.5X</strain>
    </source>
</reference>
<dbReference type="AlphaFoldDB" id="A0A099CTD6"/>
<accession>A0A099CTD6</accession>
<organism evidence="1 2">
    <name type="scientific">Oleiagrimonas soli</name>
    <dbReference type="NCBI Taxonomy" id="1543381"/>
    <lineage>
        <taxon>Bacteria</taxon>
        <taxon>Pseudomonadati</taxon>
        <taxon>Pseudomonadota</taxon>
        <taxon>Gammaproteobacteria</taxon>
        <taxon>Lysobacterales</taxon>
        <taxon>Rhodanobacteraceae</taxon>
        <taxon>Oleiagrimonas</taxon>
    </lineage>
</organism>
<sequence length="79" mass="9288">MAMHTSLRESQYGSLGLELMISRKFVQISPSGPRIPSFLMVGMLLKLRMWQSRWQNFRMRLSRPLISQKMSHLGRVFGY</sequence>
<dbReference type="EMBL" id="JROI01000015">
    <property type="protein sequence ID" value="KGI76892.1"/>
    <property type="molecule type" value="Genomic_DNA"/>
</dbReference>
<name>A0A099CTD6_9GAMM</name>
<comment type="caution">
    <text evidence="1">The sequence shown here is derived from an EMBL/GenBank/DDBJ whole genome shotgun (WGS) entry which is preliminary data.</text>
</comment>
<keyword evidence="2" id="KW-1185">Reference proteome</keyword>
<evidence type="ECO:0000313" key="2">
    <source>
        <dbReference type="Proteomes" id="UP000029708"/>
    </source>
</evidence>
<evidence type="ECO:0000313" key="1">
    <source>
        <dbReference type="EMBL" id="KGI76892.1"/>
    </source>
</evidence>
<gene>
    <name evidence="1" type="ORF">LF63_0113280</name>
</gene>
<dbReference type="HOGENOM" id="CLU_2602569_0_0_6"/>
<protein>
    <submittedName>
        <fullName evidence="1">Uncharacterized protein</fullName>
    </submittedName>
</protein>
<proteinExistence type="predicted"/>